<evidence type="ECO:0000313" key="3">
    <source>
        <dbReference type="Proteomes" id="UP000824782"/>
    </source>
</evidence>
<dbReference type="AlphaFoldDB" id="A0AAV6Z8J4"/>
<comment type="caution">
    <text evidence="2">The sequence shown here is derived from an EMBL/GenBank/DDBJ whole genome shotgun (WGS) entry which is preliminary data.</text>
</comment>
<protein>
    <submittedName>
        <fullName evidence="2">Uncharacterized protein</fullName>
    </submittedName>
</protein>
<evidence type="ECO:0000256" key="1">
    <source>
        <dbReference type="SAM" id="MobiDB-lite"/>
    </source>
</evidence>
<gene>
    <name evidence="2" type="ORF">GDO81_021136</name>
</gene>
<keyword evidence="3" id="KW-1185">Reference proteome</keyword>
<feature type="region of interest" description="Disordered" evidence="1">
    <location>
        <begin position="246"/>
        <end position="286"/>
    </location>
</feature>
<evidence type="ECO:0000313" key="2">
    <source>
        <dbReference type="EMBL" id="KAG8545291.1"/>
    </source>
</evidence>
<organism evidence="2 3">
    <name type="scientific">Engystomops pustulosus</name>
    <name type="common">Tungara frog</name>
    <name type="synonym">Physalaemus pustulosus</name>
    <dbReference type="NCBI Taxonomy" id="76066"/>
    <lineage>
        <taxon>Eukaryota</taxon>
        <taxon>Metazoa</taxon>
        <taxon>Chordata</taxon>
        <taxon>Craniata</taxon>
        <taxon>Vertebrata</taxon>
        <taxon>Euteleostomi</taxon>
        <taxon>Amphibia</taxon>
        <taxon>Batrachia</taxon>
        <taxon>Anura</taxon>
        <taxon>Neobatrachia</taxon>
        <taxon>Hyloidea</taxon>
        <taxon>Leptodactylidae</taxon>
        <taxon>Leiuperinae</taxon>
        <taxon>Engystomops</taxon>
    </lineage>
</organism>
<name>A0AAV6Z8J4_ENGPU</name>
<feature type="region of interest" description="Disordered" evidence="1">
    <location>
        <begin position="88"/>
        <end position="139"/>
    </location>
</feature>
<accession>A0AAV6Z8J4</accession>
<reference evidence="2" key="1">
    <citation type="thesis" date="2020" institute="ProQuest LLC" country="789 East Eisenhower Parkway, Ann Arbor, MI, USA">
        <title>Comparative Genomics and Chromosome Evolution.</title>
        <authorList>
            <person name="Mudd A.B."/>
        </authorList>
    </citation>
    <scope>NUCLEOTIDE SEQUENCE</scope>
    <source>
        <strain evidence="2">237g6f4</strain>
        <tissue evidence="2">Blood</tissue>
    </source>
</reference>
<feature type="compositionally biased region" description="Polar residues" evidence="1">
    <location>
        <begin position="255"/>
        <end position="278"/>
    </location>
</feature>
<sequence length="341" mass="38199">MSAIQTTSTCSRSGSALPGIWWRSGAASRRRSVTLAIYVTGKNIRINWRSIRDRFMRDLRESLSPSGPPAARRRTYRYASSLQFLRRAAEHRQTSTSTREPEVPPEAAPVREPTAGSSGGSAPTEDTPGLLPESSPPVVVRQTVSSRFAQLLRRERSGRRRHRVWEDLTRVTGEALLRLDKRIMRFEDNVMRQLAGAGLAGEPSVNRLFVQTLIPVLDQMTPQRAHEARMALSELSWEMLHHPDFHPYPKPHTQPPTHSYHPSQAPDSTHSHQLSQTPAAVPYPTPSTSQSCLTHFASSPSSVAVSRKGHEFRAEMEGFSGRLPPPQMRTRTRHAKMDVTN</sequence>
<feature type="region of interest" description="Disordered" evidence="1">
    <location>
        <begin position="318"/>
        <end position="341"/>
    </location>
</feature>
<proteinExistence type="predicted"/>
<dbReference type="Proteomes" id="UP000824782">
    <property type="component" value="Unassembled WGS sequence"/>
</dbReference>
<dbReference type="EMBL" id="WNYA01001709">
    <property type="protein sequence ID" value="KAG8545291.1"/>
    <property type="molecule type" value="Genomic_DNA"/>
</dbReference>